<dbReference type="GO" id="GO:0016779">
    <property type="term" value="F:nucleotidyltransferase activity"/>
    <property type="evidence" value="ECO:0007669"/>
    <property type="project" value="UniProtKB-KW"/>
</dbReference>
<dbReference type="GO" id="GO:0008641">
    <property type="term" value="F:ubiquitin-like modifier activating enzyme activity"/>
    <property type="evidence" value="ECO:0007669"/>
    <property type="project" value="InterPro"/>
</dbReference>
<dbReference type="Proteomes" id="UP000223828">
    <property type="component" value="Unassembled WGS sequence"/>
</dbReference>
<keyword evidence="6" id="KW-1185">Reference proteome</keyword>
<accession>A0A2C6U8I4</accession>
<name>A0A2C6U8I4_9STAP</name>
<proteinExistence type="inferred from homology"/>
<evidence type="ECO:0000313" key="6">
    <source>
        <dbReference type="Proteomes" id="UP001056588"/>
    </source>
</evidence>
<dbReference type="Pfam" id="PF00899">
    <property type="entry name" value="ThiF"/>
    <property type="match status" value="1"/>
</dbReference>
<dbReference type="EMBL" id="MRZN01000005">
    <property type="protein sequence ID" value="PHK50112.1"/>
    <property type="molecule type" value="Genomic_DNA"/>
</dbReference>
<keyword evidence="4" id="KW-0548">Nucleotidyltransferase</keyword>
<dbReference type="InterPro" id="IPR035985">
    <property type="entry name" value="Ubiquitin-activating_enz"/>
</dbReference>
<dbReference type="CDD" id="cd00757">
    <property type="entry name" value="ThiF_MoeB_HesA_family"/>
    <property type="match status" value="1"/>
</dbReference>
<dbReference type="AlphaFoldDB" id="A0A2C6U8I4"/>
<dbReference type="GO" id="GO:0005829">
    <property type="term" value="C:cytosol"/>
    <property type="evidence" value="ECO:0007669"/>
    <property type="project" value="TreeGrafter"/>
</dbReference>
<dbReference type="GO" id="GO:0008146">
    <property type="term" value="F:sulfotransferase activity"/>
    <property type="evidence" value="ECO:0007669"/>
    <property type="project" value="TreeGrafter"/>
</dbReference>
<comment type="similarity">
    <text evidence="1">Belongs to the HesA/MoeB/ThiF family.</text>
</comment>
<dbReference type="Proteomes" id="UP001056588">
    <property type="component" value="Chromosome"/>
</dbReference>
<evidence type="ECO:0000256" key="1">
    <source>
        <dbReference type="ARBA" id="ARBA00009919"/>
    </source>
</evidence>
<dbReference type="SUPFAM" id="SSF69572">
    <property type="entry name" value="Activating enzymes of the ubiquitin-like proteins"/>
    <property type="match status" value="1"/>
</dbReference>
<dbReference type="OrthoDB" id="9804286at2"/>
<dbReference type="PANTHER" id="PTHR10953:SF102">
    <property type="entry name" value="ADENYLYLTRANSFERASE AND SULFURTRANSFERASE MOCS3"/>
    <property type="match status" value="1"/>
</dbReference>
<feature type="domain" description="THIF-type NAD/FAD binding fold" evidence="2">
    <location>
        <begin position="5"/>
        <end position="240"/>
    </location>
</feature>
<reference evidence="5" key="2">
    <citation type="submission" date="2017-10" db="EMBL/GenBank/DDBJ databases">
        <title>Staphylococcus edaphicus sp. nov., isolated in Antarctica, harbouring mecC gene and genomic islands essential in adaptation to extreme environment.</title>
        <authorList>
            <person name="Pantucek R."/>
            <person name="Sedlacek I."/>
            <person name="Indrakova A."/>
            <person name="Vrbovska V."/>
            <person name="Maslanova I."/>
            <person name="Kovarovic V."/>
            <person name="Svec P."/>
            <person name="Kralova S."/>
            <person name="Kristofova L."/>
            <person name="Keklakova J."/>
            <person name="Petras P."/>
            <person name="Doskar J."/>
        </authorList>
    </citation>
    <scope>NUCLEOTIDE SEQUENCE [LARGE SCALE GENOMIC DNA]</scope>
    <source>
        <strain evidence="5">CCM 5085</strain>
    </source>
</reference>
<evidence type="ECO:0000313" key="4">
    <source>
        <dbReference type="EMBL" id="UQW81608.1"/>
    </source>
</evidence>
<sequence>MNERYSRQIRYNAFSEYGQEQLQKLHVMIMGVGALGSHSAEMLVRMGVGRLTVIDMDIVDESNLHRQATYDESDVAHMLPKVEALKAHLNLINSNVAITALNQELTTSNIEAILYEQQPDIVLDGMDHFEIRFLINEICYKCNVPWIYGAAVGSKGTVFGIDYQGPCLKCMLRVIPTTGESCSINGVLPPNVSQVANMQVSELIRWVAGDGFSQKIMTFDCFNLKFNTFNAENLKDTQCPICVHHNYELLNTQQKQSVEALCGDVFLFRLGTKIFELVDYLPLNVTKSNHFVKLANYGDYTMTIFKDGRTHVYGIEDHKQAETIYHQLLKAIK</sequence>
<gene>
    <name evidence="3" type="ORF">BTJ66_05010</name>
    <name evidence="4" type="ORF">MNY58_00340</name>
</gene>
<dbReference type="InterPro" id="IPR045886">
    <property type="entry name" value="ThiF/MoeB/HesA"/>
</dbReference>
<dbReference type="InterPro" id="IPR000594">
    <property type="entry name" value="ThiF_NAD_FAD-bd"/>
</dbReference>
<organism evidence="3 5">
    <name type="scientific">Staphylococcus edaphicus</name>
    <dbReference type="NCBI Taxonomy" id="1955013"/>
    <lineage>
        <taxon>Bacteria</taxon>
        <taxon>Bacillati</taxon>
        <taxon>Bacillota</taxon>
        <taxon>Bacilli</taxon>
        <taxon>Bacillales</taxon>
        <taxon>Staphylococcaceae</taxon>
        <taxon>Staphylococcus</taxon>
    </lineage>
</organism>
<evidence type="ECO:0000313" key="3">
    <source>
        <dbReference type="EMBL" id="PHK50112.1"/>
    </source>
</evidence>
<evidence type="ECO:0000313" key="5">
    <source>
        <dbReference type="Proteomes" id="UP000223828"/>
    </source>
</evidence>
<reference evidence="3" key="3">
    <citation type="submission" date="2017-10" db="EMBL/GenBank/DDBJ databases">
        <authorList>
            <person name="Vrbovska V."/>
            <person name="Kovarovic V."/>
            <person name="Indrakova A."/>
        </authorList>
    </citation>
    <scope>NUCLEOTIDE SEQUENCE</scope>
    <source>
        <strain evidence="3">CCM 8730</strain>
    </source>
</reference>
<keyword evidence="4" id="KW-0808">Transferase</keyword>
<reference evidence="3" key="1">
    <citation type="journal article" date="2017" name="Appl. Environ. Microbiol.">
        <title>Staphylococcus edaphicus sp. nov., isolated in Antarctica, harbours mecC gene and genomic islands with suspected role in adaptation to extreme environment.</title>
        <authorList>
            <person name="Pantucek R."/>
            <person name="Sedlacek I."/>
            <person name="Indrakova A."/>
            <person name="Vrbovska V."/>
            <person name="Maslanova I."/>
            <person name="Kovarovic V."/>
            <person name="Svec P."/>
            <person name="Kralova S."/>
            <person name="Kristofova L."/>
            <person name="Keklakova J."/>
            <person name="Petras P."/>
            <person name="Doskar J."/>
        </authorList>
    </citation>
    <scope>NUCLEOTIDE SEQUENCE</scope>
    <source>
        <strain evidence="3">CCM 8730</strain>
    </source>
</reference>
<evidence type="ECO:0000259" key="2">
    <source>
        <dbReference type="Pfam" id="PF00899"/>
    </source>
</evidence>
<dbReference type="PANTHER" id="PTHR10953">
    <property type="entry name" value="UBIQUITIN-ACTIVATING ENZYME E1"/>
    <property type="match status" value="1"/>
</dbReference>
<dbReference type="GO" id="GO:0004792">
    <property type="term" value="F:thiosulfate-cyanide sulfurtransferase activity"/>
    <property type="evidence" value="ECO:0007669"/>
    <property type="project" value="TreeGrafter"/>
</dbReference>
<reference evidence="4" key="4">
    <citation type="submission" date="2022-03" db="EMBL/GenBank/DDBJ databases">
        <title>Complete Genome Sequence of Staphylococcus edaphicus strain CCM 8731.</title>
        <authorList>
            <person name="Rimmer C.O."/>
            <person name="Thomas J.C."/>
        </authorList>
    </citation>
    <scope>NUCLEOTIDE SEQUENCE</scope>
    <source>
        <strain evidence="4">CCM 8731</strain>
    </source>
</reference>
<dbReference type="Gene3D" id="3.40.50.720">
    <property type="entry name" value="NAD(P)-binding Rossmann-like Domain"/>
    <property type="match status" value="1"/>
</dbReference>
<dbReference type="RefSeq" id="WP_099089870.1">
    <property type="nucleotide sequence ID" value="NZ_CP093217.1"/>
</dbReference>
<dbReference type="FunFam" id="3.40.50.720:FF:000080">
    <property type="entry name" value="Thiazole biosynthesis adenylyltransferase ThiF"/>
    <property type="match status" value="1"/>
</dbReference>
<dbReference type="EMBL" id="CP093217">
    <property type="protein sequence ID" value="UQW81608.1"/>
    <property type="molecule type" value="Genomic_DNA"/>
</dbReference>
<protein>
    <submittedName>
        <fullName evidence="4">ThiF family adenylyltransferase</fullName>
    </submittedName>
    <submittedName>
        <fullName evidence="3">Thiamine/molybdopterin biosynthesis protein</fullName>
    </submittedName>
</protein>